<evidence type="ECO:0000313" key="2">
    <source>
        <dbReference type="EMBL" id="MDM5147064.1"/>
    </source>
</evidence>
<proteinExistence type="predicted"/>
<gene>
    <name evidence="2" type="ORF">NQX30_01520</name>
</gene>
<accession>A0ABT7QK48</accession>
<dbReference type="CDD" id="cd21133">
    <property type="entry name" value="EVE"/>
    <property type="match status" value="1"/>
</dbReference>
<name>A0ABT7QK48_9GAMM</name>
<dbReference type="PANTHER" id="PTHR14087">
    <property type="entry name" value="THYMOCYTE NUCLEAR PROTEIN 1"/>
    <property type="match status" value="1"/>
</dbReference>
<reference evidence="2" key="2">
    <citation type="journal article" date="2023" name="Microbiome">
        <title>Synthase-selected sorting approach identifies a beta-lactone synthase in a nudibranch symbiotic bacterium.</title>
        <authorList>
            <person name="Dzunkova M."/>
            <person name="La Clair J.J."/>
            <person name="Tyml T."/>
            <person name="Doud D."/>
            <person name="Schulz F."/>
            <person name="Piquer-Esteban S."/>
            <person name="Porcel Sanchis D."/>
            <person name="Osborn A."/>
            <person name="Robinson D."/>
            <person name="Louie K.B."/>
            <person name="Bowen B.P."/>
            <person name="Bowers R.M."/>
            <person name="Lee J."/>
            <person name="Arnau V."/>
            <person name="Diaz-Villanueva W."/>
            <person name="Stepanauskas R."/>
            <person name="Gosliner T."/>
            <person name="Date S.V."/>
            <person name="Northen T.R."/>
            <person name="Cheng J.F."/>
            <person name="Burkart M.D."/>
            <person name="Woyke T."/>
        </authorList>
    </citation>
    <scope>NUCLEOTIDE SEQUENCE</scope>
    <source>
        <strain evidence="2">Df01</strain>
    </source>
</reference>
<evidence type="ECO:0000259" key="1">
    <source>
        <dbReference type="Pfam" id="PF01878"/>
    </source>
</evidence>
<reference evidence="2" key="1">
    <citation type="submission" date="2022-08" db="EMBL/GenBank/DDBJ databases">
        <authorList>
            <person name="Dzunkova M."/>
            <person name="La Clair J."/>
            <person name="Tyml T."/>
            <person name="Doud D."/>
            <person name="Schulz F."/>
            <person name="Piquer S."/>
            <person name="Porcel Sanchis D."/>
            <person name="Osborn A."/>
            <person name="Robinson D."/>
            <person name="Louie K.B."/>
            <person name="Bowen B.P."/>
            <person name="Bowers R."/>
            <person name="Lee J."/>
            <person name="Arnau Llombart V."/>
            <person name="Diaz Villanueva W."/>
            <person name="Gosliner T."/>
            <person name="Northen T."/>
            <person name="Cheng J.-F."/>
            <person name="Burkart M.D."/>
            <person name="Woyke T."/>
        </authorList>
    </citation>
    <scope>NUCLEOTIDE SEQUENCE</scope>
    <source>
        <strain evidence="2">Df01</strain>
    </source>
</reference>
<sequence length="151" mass="17513">MHRWLLKSEPGDYAIDDLARDKRDWWTGIRNYQARNFMIHDMHVGDGALFYHSNCAAPGVYGVAKVCAQAATDDTQFAPDSKYYDSKSSPDNPRWRCVQIAFVRKLKKPFLLADMRHIPELEKMLILRRGNRLSITPVSDDEWRLITGDKK</sequence>
<organism evidence="2 3">
    <name type="scientific">Candidatus Doriopsillibacter californiensis</name>
    <dbReference type="NCBI Taxonomy" id="2970740"/>
    <lineage>
        <taxon>Bacteria</taxon>
        <taxon>Pseudomonadati</taxon>
        <taxon>Pseudomonadota</taxon>
        <taxon>Gammaproteobacteria</taxon>
        <taxon>Candidatus Tethybacterales</taxon>
        <taxon>Candidatus Persebacteraceae</taxon>
        <taxon>Candidatus Doriopsillibacter</taxon>
    </lineage>
</organism>
<dbReference type="Proteomes" id="UP001168167">
    <property type="component" value="Unassembled WGS sequence"/>
</dbReference>
<dbReference type="Pfam" id="PF01878">
    <property type="entry name" value="EVE"/>
    <property type="match status" value="1"/>
</dbReference>
<comment type="caution">
    <text evidence="2">The sequence shown here is derived from an EMBL/GenBank/DDBJ whole genome shotgun (WGS) entry which is preliminary data.</text>
</comment>
<dbReference type="EMBL" id="JANQAO010000001">
    <property type="protein sequence ID" value="MDM5147064.1"/>
    <property type="molecule type" value="Genomic_DNA"/>
</dbReference>
<dbReference type="PANTHER" id="PTHR14087:SF7">
    <property type="entry name" value="THYMOCYTE NUCLEAR PROTEIN 1"/>
    <property type="match status" value="1"/>
</dbReference>
<evidence type="ECO:0000313" key="3">
    <source>
        <dbReference type="Proteomes" id="UP001168167"/>
    </source>
</evidence>
<feature type="domain" description="EVE" evidence="1">
    <location>
        <begin position="3"/>
        <end position="147"/>
    </location>
</feature>
<dbReference type="InterPro" id="IPR002740">
    <property type="entry name" value="EVE_domain"/>
</dbReference>
<dbReference type="InterPro" id="IPR015947">
    <property type="entry name" value="PUA-like_sf"/>
</dbReference>
<dbReference type="SUPFAM" id="SSF88697">
    <property type="entry name" value="PUA domain-like"/>
    <property type="match status" value="1"/>
</dbReference>
<dbReference type="Gene3D" id="3.10.590.10">
    <property type="entry name" value="ph1033 like domains"/>
    <property type="match status" value="1"/>
</dbReference>
<dbReference type="InterPro" id="IPR047197">
    <property type="entry name" value="THYN1-like_EVE"/>
</dbReference>
<keyword evidence="3" id="KW-1185">Reference proteome</keyword>
<dbReference type="InterPro" id="IPR052181">
    <property type="entry name" value="5hmC_binding"/>
</dbReference>
<protein>
    <submittedName>
        <fullName evidence="2">EVE domain-containing protein</fullName>
    </submittedName>
</protein>